<comment type="caution">
    <text evidence="2">The sequence shown here is derived from an EMBL/GenBank/DDBJ whole genome shotgun (WGS) entry which is preliminary data.</text>
</comment>
<keyword evidence="3" id="KW-1185">Reference proteome</keyword>
<dbReference type="GeneID" id="36339485"/>
<evidence type="ECO:0000313" key="3">
    <source>
        <dbReference type="Proteomes" id="UP000019149"/>
    </source>
</evidence>
<evidence type="ECO:0000256" key="1">
    <source>
        <dbReference type="SAM" id="MobiDB-lite"/>
    </source>
</evidence>
<sequence length="124" mass="12717">MQPTVDCDLDGARCTGAPSPLFHLSLLAEDNIDVESTPPGDLYHGLVTGKKKCPVMISASLLLCSTVPAVQNSSIFASSSNSPSRLALSAPSSVGTASVLASRGPSAPHFDFAPPVTSHLDKKG</sequence>
<dbReference type="RefSeq" id="XP_024352480.1">
    <property type="nucleotide sequence ID" value="XM_024493019.1"/>
</dbReference>
<reference evidence="2 3" key="1">
    <citation type="journal article" date="2013" name="Nat. Genet.">
        <title>The genome of the hydatid tapeworm Echinococcus granulosus.</title>
        <authorList>
            <person name="Zheng H."/>
            <person name="Zhang W."/>
            <person name="Zhang L."/>
            <person name="Zhang Z."/>
            <person name="Li J."/>
            <person name="Lu G."/>
            <person name="Zhu Y."/>
            <person name="Wang Y."/>
            <person name="Huang Y."/>
            <person name="Liu J."/>
            <person name="Kang H."/>
            <person name="Chen J."/>
            <person name="Wang L."/>
            <person name="Chen A."/>
            <person name="Yu S."/>
            <person name="Gao Z."/>
            <person name="Jin L."/>
            <person name="Gu W."/>
            <person name="Wang Z."/>
            <person name="Zhao L."/>
            <person name="Shi B."/>
            <person name="Wen H."/>
            <person name="Lin R."/>
            <person name="Jones M.K."/>
            <person name="Brejova B."/>
            <person name="Vinar T."/>
            <person name="Zhao G."/>
            <person name="McManus D.P."/>
            <person name="Chen Z."/>
            <person name="Zhou Y."/>
            <person name="Wang S."/>
        </authorList>
    </citation>
    <scope>NUCLEOTIDE SEQUENCE [LARGE SCALE GENOMIC DNA]</scope>
</reference>
<name>W6V4Z0_ECHGR</name>
<organism evidence="2 3">
    <name type="scientific">Echinococcus granulosus</name>
    <name type="common">Hydatid tapeworm</name>
    <dbReference type="NCBI Taxonomy" id="6210"/>
    <lineage>
        <taxon>Eukaryota</taxon>
        <taxon>Metazoa</taxon>
        <taxon>Spiralia</taxon>
        <taxon>Lophotrochozoa</taxon>
        <taxon>Platyhelminthes</taxon>
        <taxon>Cestoda</taxon>
        <taxon>Eucestoda</taxon>
        <taxon>Cyclophyllidea</taxon>
        <taxon>Taeniidae</taxon>
        <taxon>Echinococcus</taxon>
        <taxon>Echinococcus granulosus group</taxon>
    </lineage>
</organism>
<accession>W6V4Z0</accession>
<evidence type="ECO:0000313" key="2">
    <source>
        <dbReference type="EMBL" id="EUB61284.1"/>
    </source>
</evidence>
<dbReference type="AlphaFoldDB" id="W6V4Z0"/>
<dbReference type="Proteomes" id="UP000019149">
    <property type="component" value="Unassembled WGS sequence"/>
</dbReference>
<dbReference type="EMBL" id="APAU02000021">
    <property type="protein sequence ID" value="EUB61284.1"/>
    <property type="molecule type" value="Genomic_DNA"/>
</dbReference>
<protein>
    <submittedName>
        <fullName evidence="2">Uncharacterized protein</fullName>
    </submittedName>
</protein>
<dbReference type="KEGG" id="egl:EGR_03770"/>
<proteinExistence type="predicted"/>
<feature type="region of interest" description="Disordered" evidence="1">
    <location>
        <begin position="98"/>
        <end position="124"/>
    </location>
</feature>
<dbReference type="CTD" id="36339485"/>
<gene>
    <name evidence="2" type="ORF">EGR_03770</name>
</gene>